<organism evidence="2 3">
    <name type="scientific">Candidatus Desulfosporosinus infrequens</name>
    <dbReference type="NCBI Taxonomy" id="2043169"/>
    <lineage>
        <taxon>Bacteria</taxon>
        <taxon>Bacillati</taxon>
        <taxon>Bacillota</taxon>
        <taxon>Clostridia</taxon>
        <taxon>Eubacteriales</taxon>
        <taxon>Desulfitobacteriaceae</taxon>
        <taxon>Desulfosporosinus</taxon>
    </lineage>
</organism>
<dbReference type="OrthoDB" id="2112962at2"/>
<dbReference type="EMBL" id="OMOF01000036">
    <property type="protein sequence ID" value="SPF34400.1"/>
    <property type="molecule type" value="Genomic_DNA"/>
</dbReference>
<accession>A0A2U3K4D7</accession>
<evidence type="ECO:0000313" key="2">
    <source>
        <dbReference type="EMBL" id="SPF34400.1"/>
    </source>
</evidence>
<feature type="domain" description="BIG2" evidence="1">
    <location>
        <begin position="9"/>
        <end position="86"/>
    </location>
</feature>
<feature type="domain" description="BIG2" evidence="1">
    <location>
        <begin position="94"/>
        <end position="171"/>
    </location>
</feature>
<dbReference type="SUPFAM" id="SSF49373">
    <property type="entry name" value="Invasin/intimin cell-adhesion fragments"/>
    <property type="match status" value="2"/>
</dbReference>
<evidence type="ECO:0000259" key="1">
    <source>
        <dbReference type="SMART" id="SM00635"/>
    </source>
</evidence>
<protein>
    <submittedName>
        <fullName evidence="2">Ig-like domain-containing surface protein</fullName>
    </submittedName>
</protein>
<dbReference type="InterPro" id="IPR003343">
    <property type="entry name" value="Big_2"/>
</dbReference>
<dbReference type="InterPro" id="IPR008964">
    <property type="entry name" value="Invasin/intimin_cell_adhesion"/>
</dbReference>
<dbReference type="SMART" id="SM00635">
    <property type="entry name" value="BID_2"/>
    <property type="match status" value="2"/>
</dbReference>
<dbReference type="AlphaFoldDB" id="A0A2U3K4D7"/>
<dbReference type="Pfam" id="PF02368">
    <property type="entry name" value="Big_2"/>
    <property type="match status" value="2"/>
</dbReference>
<dbReference type="Proteomes" id="UP000238916">
    <property type="component" value="Unassembled WGS sequence"/>
</dbReference>
<gene>
    <name evidence="2" type="ORF">SBF1_1300014</name>
</gene>
<sequence>MQIVAPPIPVTGVSLNKSSATVNVGANVNLNDIIAPTNATNNKVTWTTSDPTVATVSSSGKVVGVSAGTATITVITVDGSITSSCPVTVLNLVPVTGVSLNKSSATVNVGANVNLNDIIAPTNATNNKVTWTTSDPTVATVSSSGKVVGVSAGIATITVTTVDGSITSSCTITVH</sequence>
<evidence type="ECO:0000313" key="3">
    <source>
        <dbReference type="Proteomes" id="UP000238916"/>
    </source>
</evidence>
<dbReference type="Gene3D" id="2.60.40.1080">
    <property type="match status" value="2"/>
</dbReference>
<name>A0A2U3K4D7_9FIRM</name>
<reference evidence="3" key="1">
    <citation type="submission" date="2018-02" db="EMBL/GenBank/DDBJ databases">
        <authorList>
            <person name="Hausmann B."/>
        </authorList>
    </citation>
    <scope>NUCLEOTIDE SEQUENCE [LARGE SCALE GENOMIC DNA]</scope>
    <source>
        <strain evidence="3">Peat soil MAG SbF1</strain>
    </source>
</reference>
<proteinExistence type="predicted"/>